<dbReference type="GO" id="GO:0005576">
    <property type="term" value="C:extracellular region"/>
    <property type="evidence" value="ECO:0007669"/>
    <property type="project" value="InterPro"/>
</dbReference>
<comment type="caution">
    <text evidence="2">The sequence shown here is derived from an EMBL/GenBank/DDBJ whole genome shotgun (WGS) entry which is preliminary data.</text>
</comment>
<evidence type="ECO:0000256" key="1">
    <source>
        <dbReference type="SAM" id="SignalP"/>
    </source>
</evidence>
<dbReference type="Gene3D" id="2.40.40.10">
    <property type="entry name" value="RlpA-like domain"/>
    <property type="match status" value="1"/>
</dbReference>
<dbReference type="InterPro" id="IPR002963">
    <property type="entry name" value="Expansin"/>
</dbReference>
<evidence type="ECO:0000313" key="3">
    <source>
        <dbReference type="Proteomes" id="UP000243975"/>
    </source>
</evidence>
<dbReference type="PRINTS" id="PR01225">
    <property type="entry name" value="EXPANSNFAMLY"/>
</dbReference>
<sequence>MAPIGVLVVGFLSMVSMVQGYNGGWVDAHATFYGGGDAPGTMGGACGYGNLYSQGTKEFVFRARTCSESIQLKPKSMDLKEELNKNLYEPLEPYATGFFP</sequence>
<feature type="non-terminal residue" evidence="2">
    <location>
        <position position="1"/>
    </location>
</feature>
<gene>
    <name evidence="2" type="ORF">Ccrd_016704</name>
</gene>
<dbReference type="EMBL" id="LEKV01001893">
    <property type="protein sequence ID" value="KVI04961.1"/>
    <property type="molecule type" value="Genomic_DNA"/>
</dbReference>
<dbReference type="Gramene" id="KVI04961">
    <property type="protein sequence ID" value="KVI04961"/>
    <property type="gene ID" value="Ccrd_016704"/>
</dbReference>
<keyword evidence="3" id="KW-1185">Reference proteome</keyword>
<reference evidence="2 3" key="1">
    <citation type="journal article" date="2016" name="Sci. Rep.">
        <title>The genome sequence of the outbreeding globe artichoke constructed de novo incorporating a phase-aware low-pass sequencing strategy of F1 progeny.</title>
        <authorList>
            <person name="Scaglione D."/>
            <person name="Reyes-Chin-Wo S."/>
            <person name="Acquadro A."/>
            <person name="Froenicke L."/>
            <person name="Portis E."/>
            <person name="Beitel C."/>
            <person name="Tirone M."/>
            <person name="Mauro R."/>
            <person name="Lo Monaco A."/>
            <person name="Mauromicale G."/>
            <person name="Faccioli P."/>
            <person name="Cattivelli L."/>
            <person name="Rieseberg L."/>
            <person name="Michelmore R."/>
            <person name="Lanteri S."/>
        </authorList>
    </citation>
    <scope>NUCLEOTIDE SEQUENCE [LARGE SCALE GENOMIC DNA]</scope>
    <source>
        <strain evidence="2">2C</strain>
    </source>
</reference>
<dbReference type="PANTHER" id="PTHR31867">
    <property type="entry name" value="EXPANSIN-A15"/>
    <property type="match status" value="1"/>
</dbReference>
<organism evidence="2 3">
    <name type="scientific">Cynara cardunculus var. scolymus</name>
    <name type="common">Globe artichoke</name>
    <name type="synonym">Cynara scolymus</name>
    <dbReference type="NCBI Taxonomy" id="59895"/>
    <lineage>
        <taxon>Eukaryota</taxon>
        <taxon>Viridiplantae</taxon>
        <taxon>Streptophyta</taxon>
        <taxon>Embryophyta</taxon>
        <taxon>Tracheophyta</taxon>
        <taxon>Spermatophyta</taxon>
        <taxon>Magnoliopsida</taxon>
        <taxon>eudicotyledons</taxon>
        <taxon>Gunneridae</taxon>
        <taxon>Pentapetalae</taxon>
        <taxon>asterids</taxon>
        <taxon>campanulids</taxon>
        <taxon>Asterales</taxon>
        <taxon>Asteraceae</taxon>
        <taxon>Carduoideae</taxon>
        <taxon>Cardueae</taxon>
        <taxon>Carduinae</taxon>
        <taxon>Cynara</taxon>
    </lineage>
</organism>
<dbReference type="GO" id="GO:0009664">
    <property type="term" value="P:plant-type cell wall organization"/>
    <property type="evidence" value="ECO:0007669"/>
    <property type="project" value="InterPro"/>
</dbReference>
<dbReference type="InterPro" id="IPR007118">
    <property type="entry name" value="Expan_Lol_pI"/>
</dbReference>
<protein>
    <submittedName>
        <fullName evidence="2">Barwin-like endoglucanase</fullName>
    </submittedName>
</protein>
<keyword evidence="1" id="KW-0732">Signal</keyword>
<dbReference type="Proteomes" id="UP000243975">
    <property type="component" value="Unassembled WGS sequence"/>
</dbReference>
<proteinExistence type="predicted"/>
<dbReference type="SUPFAM" id="SSF50685">
    <property type="entry name" value="Barwin-like endoglucanases"/>
    <property type="match status" value="1"/>
</dbReference>
<accession>A0A103Y9F0</accession>
<feature type="signal peptide" evidence="1">
    <location>
        <begin position="1"/>
        <end position="20"/>
    </location>
</feature>
<dbReference type="STRING" id="59895.A0A103Y9F0"/>
<name>A0A103Y9F0_CYNCS</name>
<feature type="chain" id="PRO_5007119509" evidence="1">
    <location>
        <begin position="21"/>
        <end position="100"/>
    </location>
</feature>
<dbReference type="InterPro" id="IPR036908">
    <property type="entry name" value="RlpA-like_sf"/>
</dbReference>
<dbReference type="AlphaFoldDB" id="A0A103Y9F0"/>
<evidence type="ECO:0000313" key="2">
    <source>
        <dbReference type="EMBL" id="KVI04961.1"/>
    </source>
</evidence>